<keyword evidence="3" id="KW-1185">Reference proteome</keyword>
<sequence length="1122" mass="126566">MPRSAKSALIEARRHIGAVEKAQGTKDIIKQYQKAKNILAEVDTQKEDAPSLKDMIGTFIELADVLETRDQPRRTGRKIVSSLSKSTATTATVANNSTATSPTTSIGNVVSPASFTPQLQPLSTTQATVSISAPIGSPKTSLLFSKKADRGTSVRHLPAPGEQLKTTRQLAYCLALLQNSVDETCLNPDTLKWRRNTLNNPDEMIRMETVTRQVVTKFIEDRVKDATVVEEVVQLAQVIHEEMVRSLLASFVDTVSKSELLHLYAMEGLARVIQCATPGSINSNDLVTILQVLYTRLQTIHTPSTSHLCRLLLAVSRVLDAMVVAQVDDVNRIALHEPLTALLHDFESNQDPFTAFQAEYATQALLNVSDNDNIWQAGFRQGWLVLKGAAGFAKMPDPKEIKDALEGLEKLYEAGKGAVRMLNNTWVAIRTSEKPAFTTKEGLKFKRIWYPTLRNAEEYIQTGDLVGFKELVTNAPCRHQLKFQLGICQLLGRFAVDAQWDLESQQSTLAFLGALCQTDDFWVRQKGIEQGIFNMISTLADNHDIQAALKTHYAPDLLIRRISGDELDLETCFINLAIVESPAQREKEKQNLKEQAAVFHRIPRSKAVEGSNIQSSIPFEQLFDKRKLRDGKENVPKRILVQGRAGIGKTTLCKKLVHAHQNGLWKDLFDTVLWLPLRQLRQSTSRTLESLLRENFFDTQQLDREQKELARTLTVRAEEGKVLFILDGLDEIATYAQGEGSTSKALLETLFRQHYVVITSRPSGLNRLLLLQIDLELETIGFSQQNVNEFVVKVLEPKSARKVQDFIQRTPLIQGLVNIPVQLDVICFCWKSLPTDGLQVTMAKLYQLMVRKLWCKDALRLEKTRAGSALTEEKINKLTPKSINQMMATELRHLGYLAFKGLKNDHQIEFDEAALLDAFEDLIDDGQTDDTSPFPSQVLDWVKHTSFLNTAVIDHNKRNSHQSWYFLHLTFQEYFAATWIASKLMRTGKDDHNLSAGSTCKAPTVQFVQEHKYDPKFEIFWWMVAGLLEGEALEEFFHLLQNESRDLIGGRHQQLLASCLDEARGRLDDAVVTKLDEELLAWLHFEILTCRACWVVGPHFLKPFYSTPWIQCPPGSLALYRL</sequence>
<feature type="domain" description="NACHT" evidence="1">
    <location>
        <begin position="637"/>
        <end position="764"/>
    </location>
</feature>
<dbReference type="Pfam" id="PF23238">
    <property type="entry name" value="DUF7068"/>
    <property type="match status" value="1"/>
</dbReference>
<dbReference type="PANTHER" id="PTHR46312">
    <property type="entry name" value="NACHT DOMAIN-CONTAINING PROTEIN"/>
    <property type="match status" value="1"/>
</dbReference>
<reference evidence="2 3" key="1">
    <citation type="journal article" date="2020" name="Fungal Divers.">
        <title>Resolving the Mortierellaceae phylogeny through synthesis of multi-gene phylogenetics and phylogenomics.</title>
        <authorList>
            <person name="Vandepol N."/>
            <person name="Liber J."/>
            <person name="Desiro A."/>
            <person name="Na H."/>
            <person name="Kennedy M."/>
            <person name="Barry K."/>
            <person name="Grigoriev I.V."/>
            <person name="Miller A.N."/>
            <person name="O'Donnell K."/>
            <person name="Stajich J.E."/>
            <person name="Bonito G."/>
        </authorList>
    </citation>
    <scope>NUCLEOTIDE SEQUENCE [LARGE SCALE GENOMIC DNA]</scope>
    <source>
        <strain evidence="2 3">AD045</strain>
    </source>
</reference>
<dbReference type="InterPro" id="IPR007111">
    <property type="entry name" value="NACHT_NTPase"/>
</dbReference>
<dbReference type="EMBL" id="JAAAIM010000232">
    <property type="protein sequence ID" value="KAG0291625.1"/>
    <property type="molecule type" value="Genomic_DNA"/>
</dbReference>
<proteinExistence type="predicted"/>
<dbReference type="PANTHER" id="PTHR46312:SF2">
    <property type="entry name" value="NUCLEOTIDE-BINDING OLIGOMERIZATION DOMAIN-CONTAINING PROTEIN 2-LIKE"/>
    <property type="match status" value="1"/>
</dbReference>
<dbReference type="InterPro" id="IPR056251">
    <property type="entry name" value="Arm_rpt_dom"/>
</dbReference>
<protein>
    <recommendedName>
        <fullName evidence="1">NACHT domain-containing protein</fullName>
    </recommendedName>
</protein>
<dbReference type="SUPFAM" id="SSF52540">
    <property type="entry name" value="P-loop containing nucleoside triphosphate hydrolases"/>
    <property type="match status" value="1"/>
</dbReference>
<evidence type="ECO:0000259" key="1">
    <source>
        <dbReference type="PROSITE" id="PS50837"/>
    </source>
</evidence>
<accession>A0ABQ7K6D3</accession>
<evidence type="ECO:0000313" key="2">
    <source>
        <dbReference type="EMBL" id="KAG0291625.1"/>
    </source>
</evidence>
<dbReference type="Pfam" id="PF23948">
    <property type="entry name" value="ARM_5"/>
    <property type="match status" value="1"/>
</dbReference>
<dbReference type="InterPro" id="IPR003593">
    <property type="entry name" value="AAA+_ATPase"/>
</dbReference>
<dbReference type="SMART" id="SM00382">
    <property type="entry name" value="AAA"/>
    <property type="match status" value="1"/>
</dbReference>
<dbReference type="Gene3D" id="3.40.50.300">
    <property type="entry name" value="P-loop containing nucleotide triphosphate hydrolases"/>
    <property type="match status" value="1"/>
</dbReference>
<gene>
    <name evidence="2" type="ORF">BGZ96_005012</name>
</gene>
<dbReference type="InterPro" id="IPR027417">
    <property type="entry name" value="P-loop_NTPase"/>
</dbReference>
<dbReference type="Proteomes" id="UP001194696">
    <property type="component" value="Unassembled WGS sequence"/>
</dbReference>
<evidence type="ECO:0000313" key="3">
    <source>
        <dbReference type="Proteomes" id="UP001194696"/>
    </source>
</evidence>
<dbReference type="PROSITE" id="PS50837">
    <property type="entry name" value="NACHT"/>
    <property type="match status" value="1"/>
</dbReference>
<dbReference type="InterPro" id="IPR055496">
    <property type="entry name" value="DUF7068"/>
</dbReference>
<name>A0ABQ7K6D3_9FUNG</name>
<organism evidence="2 3">
    <name type="scientific">Linnemannia gamsii</name>
    <dbReference type="NCBI Taxonomy" id="64522"/>
    <lineage>
        <taxon>Eukaryota</taxon>
        <taxon>Fungi</taxon>
        <taxon>Fungi incertae sedis</taxon>
        <taxon>Mucoromycota</taxon>
        <taxon>Mortierellomycotina</taxon>
        <taxon>Mortierellomycetes</taxon>
        <taxon>Mortierellales</taxon>
        <taxon>Mortierellaceae</taxon>
        <taxon>Linnemannia</taxon>
    </lineage>
</organism>
<dbReference type="Pfam" id="PF05729">
    <property type="entry name" value="NACHT"/>
    <property type="match status" value="1"/>
</dbReference>
<comment type="caution">
    <text evidence="2">The sequence shown here is derived from an EMBL/GenBank/DDBJ whole genome shotgun (WGS) entry which is preliminary data.</text>
</comment>